<evidence type="ECO:0000256" key="2">
    <source>
        <dbReference type="SAM" id="MobiDB-lite"/>
    </source>
</evidence>
<dbReference type="PANTHER" id="PTHR34403:SF14">
    <property type="entry name" value="OS05G0225800 PROTEIN"/>
    <property type="match status" value="1"/>
</dbReference>
<dbReference type="InterPro" id="IPR000742">
    <property type="entry name" value="EGF"/>
</dbReference>
<reference evidence="7" key="1">
    <citation type="submission" date="2022-01" db="EMBL/GenBank/DDBJ databases">
        <authorList>
            <person name="Braso-Vives M."/>
        </authorList>
    </citation>
    <scope>NUCLEOTIDE SEQUENCE</scope>
</reference>
<evidence type="ECO:0000313" key="8">
    <source>
        <dbReference type="Proteomes" id="UP000838412"/>
    </source>
</evidence>
<dbReference type="EMBL" id="OV696702">
    <property type="protein sequence ID" value="CAH1249700.1"/>
    <property type="molecule type" value="Genomic_DNA"/>
</dbReference>
<feature type="compositionally biased region" description="Basic and acidic residues" evidence="2">
    <location>
        <begin position="340"/>
        <end position="349"/>
    </location>
</feature>
<proteinExistence type="predicted"/>
<evidence type="ECO:0000256" key="3">
    <source>
        <dbReference type="SAM" id="Phobius"/>
    </source>
</evidence>
<gene>
    <name evidence="7" type="primary">IMPG2</name>
    <name evidence="7" type="ORF">BLAG_LOCUS10710</name>
</gene>
<dbReference type="InterPro" id="IPR000082">
    <property type="entry name" value="SEA_dom"/>
</dbReference>
<dbReference type="PROSITE" id="PS50026">
    <property type="entry name" value="EGF_3"/>
    <property type="match status" value="1"/>
</dbReference>
<dbReference type="AlphaFoldDB" id="A0A8K0EIK4"/>
<keyword evidence="3" id="KW-0472">Membrane</keyword>
<comment type="caution">
    <text evidence="1">Lacks conserved residue(s) required for the propagation of feature annotation.</text>
</comment>
<evidence type="ECO:0000256" key="1">
    <source>
        <dbReference type="PROSITE-ProRule" id="PRU00076"/>
    </source>
</evidence>
<keyword evidence="8" id="KW-1185">Reference proteome</keyword>
<evidence type="ECO:0000313" key="7">
    <source>
        <dbReference type="EMBL" id="CAH1249700.1"/>
    </source>
</evidence>
<dbReference type="Gene3D" id="3.30.70.960">
    <property type="entry name" value="SEA domain"/>
    <property type="match status" value="1"/>
</dbReference>
<keyword evidence="4" id="KW-0732">Signal</keyword>
<evidence type="ECO:0000256" key="4">
    <source>
        <dbReference type="SAM" id="SignalP"/>
    </source>
</evidence>
<name>A0A8K0EIK4_BRALA</name>
<keyword evidence="1" id="KW-0245">EGF-like domain</keyword>
<dbReference type="InterPro" id="IPR036364">
    <property type="entry name" value="SEA_dom_sf"/>
</dbReference>
<feature type="domain" description="SEA" evidence="5">
    <location>
        <begin position="356"/>
        <end position="478"/>
    </location>
</feature>
<organism evidence="7 8">
    <name type="scientific">Branchiostoma lanceolatum</name>
    <name type="common">Common lancelet</name>
    <name type="synonym">Amphioxus lanceolatum</name>
    <dbReference type="NCBI Taxonomy" id="7740"/>
    <lineage>
        <taxon>Eukaryota</taxon>
        <taxon>Metazoa</taxon>
        <taxon>Chordata</taxon>
        <taxon>Cephalochordata</taxon>
        <taxon>Leptocardii</taxon>
        <taxon>Amphioxiformes</taxon>
        <taxon>Branchiostomatidae</taxon>
        <taxon>Branchiostoma</taxon>
    </lineage>
</organism>
<dbReference type="PROSITE" id="PS50024">
    <property type="entry name" value="SEA"/>
    <property type="match status" value="1"/>
</dbReference>
<evidence type="ECO:0000259" key="6">
    <source>
        <dbReference type="PROSITE" id="PS50026"/>
    </source>
</evidence>
<dbReference type="InterPro" id="IPR050972">
    <property type="entry name" value="SDr-like"/>
</dbReference>
<keyword evidence="3" id="KW-1133">Transmembrane helix</keyword>
<feature type="domain" description="EGF-like" evidence="6">
    <location>
        <begin position="514"/>
        <end position="552"/>
    </location>
</feature>
<feature type="transmembrane region" description="Helical" evidence="3">
    <location>
        <begin position="608"/>
        <end position="633"/>
    </location>
</feature>
<dbReference type="Proteomes" id="UP000838412">
    <property type="component" value="Chromosome 17"/>
</dbReference>
<dbReference type="SUPFAM" id="SSF82671">
    <property type="entry name" value="SEA domain"/>
    <property type="match status" value="1"/>
</dbReference>
<dbReference type="OrthoDB" id="7493297at2759"/>
<keyword evidence="3" id="KW-0812">Transmembrane</keyword>
<dbReference type="SMART" id="SM00200">
    <property type="entry name" value="SEA"/>
    <property type="match status" value="1"/>
</dbReference>
<evidence type="ECO:0000259" key="5">
    <source>
        <dbReference type="PROSITE" id="PS50024"/>
    </source>
</evidence>
<feature type="compositionally biased region" description="Acidic residues" evidence="2">
    <location>
        <begin position="162"/>
        <end position="320"/>
    </location>
</feature>
<dbReference type="GO" id="GO:0071944">
    <property type="term" value="C:cell periphery"/>
    <property type="evidence" value="ECO:0007669"/>
    <property type="project" value="UniProtKB-ARBA"/>
</dbReference>
<dbReference type="PANTHER" id="PTHR34403">
    <property type="entry name" value="TOL-PAL SYSTEM PROTEIN TOLA"/>
    <property type="match status" value="1"/>
</dbReference>
<feature type="region of interest" description="Disordered" evidence="2">
    <location>
        <begin position="22"/>
        <end position="358"/>
    </location>
</feature>
<feature type="compositionally biased region" description="Acidic residues" evidence="2">
    <location>
        <begin position="82"/>
        <end position="152"/>
    </location>
</feature>
<feature type="chain" id="PRO_5035418290" evidence="4">
    <location>
        <begin position="18"/>
        <end position="699"/>
    </location>
</feature>
<accession>A0A8K0EIK4</accession>
<protein>
    <submittedName>
        <fullName evidence="7">IMPG2 protein</fullName>
    </submittedName>
</protein>
<feature type="region of interest" description="Disordered" evidence="2">
    <location>
        <begin position="667"/>
        <end position="699"/>
    </location>
</feature>
<sequence length="699" mass="74773">MFCLVFVSLLLLTQVNCNGGEPTTSNDVQAGLLPELYGGPTPVGETEMQASAEPEVSPEPEASAEPEASVEPEAEPERTSESEMEPEGTSEASAEAEAEPEGTSEPETEPEASVEPETEPEGTSEPEAEPEGTSEPEAEPEGTSEPEAEPEGTSEPVTEPEASVEPETSAEPEAEPEGESEPEVEPEGESEPEVQPEGESEPEVEPEGESEPEVEPEGESEPEVEPEGESEPEVEPEGESEPEVEPEGESEPEVEPEGESEPEVEPEGESEPEVEPEGESEPEVQPEGESEPEVEPEGESEPEVQPEGEPEPEIEPEGDSESGVNPEDQNSEIGTTKTPDQQKDTDSTRADSLTPDEPEKLLGFQLSLNKTFSENMQDPKAPEYRNLEKQFITTFTSIYEGLSGFKGIKILRFSAGSVIVDYVVIFAAEEAPSNDVIANTVQETVSSLLNNGTSGDDVSNLGVTMETVGTLRRMELSQEVLQGLSDSALCSLSCGTAASCTLRDVYGTLVAECRCDEDYCHNSGTCEFLQGTGPVCRCGADPSGFYSGSRCELYAPRALVICCSYSRNVTCGADPSGFYSGSRCELCGADPSGFYSGSRCELYAPRSLVILAAAGVGGLLFVMTSVLSVCLCVRNRINRLDREKGFHHQGMTEEFCSLQNDHGTDPAPLPDSGWAKNPPKISSDQEFKLPRPSVTTNFD</sequence>
<dbReference type="Pfam" id="PF01390">
    <property type="entry name" value="SEA"/>
    <property type="match status" value="1"/>
</dbReference>
<feature type="signal peptide" evidence="4">
    <location>
        <begin position="1"/>
        <end position="17"/>
    </location>
</feature>
<feature type="compositionally biased region" description="Acidic residues" evidence="2">
    <location>
        <begin position="56"/>
        <end position="74"/>
    </location>
</feature>